<dbReference type="InterPro" id="IPR022634">
    <property type="entry name" value="DNA_polIII_beta_N"/>
</dbReference>
<organism evidence="14 15">
    <name type="scientific">Gemmatimonas phototrophica</name>
    <dbReference type="NCBI Taxonomy" id="1379270"/>
    <lineage>
        <taxon>Bacteria</taxon>
        <taxon>Pseudomonadati</taxon>
        <taxon>Gemmatimonadota</taxon>
        <taxon>Gemmatimonadia</taxon>
        <taxon>Gemmatimonadales</taxon>
        <taxon>Gemmatimonadaceae</taxon>
        <taxon>Gemmatimonas</taxon>
    </lineage>
</organism>
<reference evidence="14 15" key="1">
    <citation type="journal article" date="2014" name="Proc. Natl. Acad. Sci. U.S.A.">
        <title>Functional type 2 photosynthetic reaction centers found in the rare bacterial phylum Gemmatimonadetes.</title>
        <authorList>
            <person name="Zeng Y."/>
            <person name="Feng F."/>
            <person name="Medova H."/>
            <person name="Dean J."/>
            <person name="Koblizek M."/>
        </authorList>
    </citation>
    <scope>NUCLEOTIDE SEQUENCE [LARGE SCALE GENOMIC DNA]</scope>
    <source>
        <strain evidence="14 15">AP64</strain>
    </source>
</reference>
<dbReference type="GO" id="GO:0008408">
    <property type="term" value="F:3'-5' exonuclease activity"/>
    <property type="evidence" value="ECO:0007669"/>
    <property type="project" value="InterPro"/>
</dbReference>
<keyword evidence="7 10" id="KW-0235">DNA replication</keyword>
<evidence type="ECO:0000256" key="6">
    <source>
        <dbReference type="ARBA" id="ARBA00022695"/>
    </source>
</evidence>
<evidence type="ECO:0000256" key="9">
    <source>
        <dbReference type="ARBA" id="ARBA00023125"/>
    </source>
</evidence>
<dbReference type="Pfam" id="PF02768">
    <property type="entry name" value="DNA_pol3_beta_3"/>
    <property type="match status" value="1"/>
</dbReference>
<dbReference type="KEGG" id="gph:GEMMAAP_00010"/>
<dbReference type="GO" id="GO:0006271">
    <property type="term" value="P:DNA strand elongation involved in DNA replication"/>
    <property type="evidence" value="ECO:0007669"/>
    <property type="project" value="TreeGrafter"/>
</dbReference>
<keyword evidence="8 10" id="KW-0239">DNA-directed DNA polymerase</keyword>
<evidence type="ECO:0000256" key="10">
    <source>
        <dbReference type="PIRNR" id="PIRNR000804"/>
    </source>
</evidence>
<keyword evidence="15" id="KW-1185">Reference proteome</keyword>
<evidence type="ECO:0000313" key="14">
    <source>
        <dbReference type="EMBL" id="AMW03667.1"/>
    </source>
</evidence>
<dbReference type="InterPro" id="IPR022635">
    <property type="entry name" value="DNA_polIII_beta_C"/>
</dbReference>
<keyword evidence="9" id="KW-0238">DNA-binding</keyword>
<sequence>MKFTISREKLQEGLQAVTAAVPAKTTLPVLANLLVETTERGIRFSATDLDIAVSTEVSADVETPGAITIPAKKLSEIARELPPSPVKITASGEQRVTIECGRSKFKLLGLPRDEFPTFPSVRFNDSWRVKSGELQKLISHTAFAVSTEESRPILNGVLWELREERMRMVATNGHRLAKMELPVEASSAPPGDLIVPPKALEQIRRLFPAEEELEIARGDNHLGFRSPFTSVFTRLVEGPYPNYEQVIPKDNDRYALADKAALTSALKRMSVIASDQTHRIKMSFNTGMLKFSVTTPDLGEASDELPVNYTGDQLDIGFNATYLLEILRYMPTEQVRLTFKAPERAATIEPEGWDDPAKYLCLVMPLRLMD</sequence>
<dbReference type="Pfam" id="PF00712">
    <property type="entry name" value="DNA_pol3_beta"/>
    <property type="match status" value="1"/>
</dbReference>
<dbReference type="PIRSF" id="PIRSF000804">
    <property type="entry name" value="DNA_pol_III_b"/>
    <property type="match status" value="1"/>
</dbReference>
<dbReference type="GO" id="GO:0009360">
    <property type="term" value="C:DNA polymerase III complex"/>
    <property type="evidence" value="ECO:0007669"/>
    <property type="project" value="InterPro"/>
</dbReference>
<reference evidence="14 15" key="2">
    <citation type="journal article" date="2016" name="Environ. Microbiol. Rep.">
        <title>Metagenomic evidence for the presence of phototrophic Gemmatimonadetes bacteria in diverse environments.</title>
        <authorList>
            <person name="Zeng Y."/>
            <person name="Baumbach J."/>
            <person name="Barbosa E.G."/>
            <person name="Azevedo V."/>
            <person name="Zhang C."/>
            <person name="Koblizek M."/>
        </authorList>
    </citation>
    <scope>NUCLEOTIDE SEQUENCE [LARGE SCALE GENOMIC DNA]</scope>
    <source>
        <strain evidence="14 15">AP64</strain>
    </source>
</reference>
<evidence type="ECO:0000259" key="11">
    <source>
        <dbReference type="Pfam" id="PF00712"/>
    </source>
</evidence>
<dbReference type="EMBL" id="CP011454">
    <property type="protein sequence ID" value="AMW03667.1"/>
    <property type="molecule type" value="Genomic_DNA"/>
</dbReference>
<feature type="domain" description="DNA polymerase III beta sliding clamp N-terminal" evidence="11">
    <location>
        <begin position="1"/>
        <end position="118"/>
    </location>
</feature>
<dbReference type="PANTHER" id="PTHR30478">
    <property type="entry name" value="DNA POLYMERASE III SUBUNIT BETA"/>
    <property type="match status" value="1"/>
</dbReference>
<evidence type="ECO:0000259" key="13">
    <source>
        <dbReference type="Pfam" id="PF02768"/>
    </source>
</evidence>
<evidence type="ECO:0000256" key="7">
    <source>
        <dbReference type="ARBA" id="ARBA00022705"/>
    </source>
</evidence>
<accession>A0A143BES7</accession>
<comment type="similarity">
    <text evidence="2 10">Belongs to the beta sliding clamp family.</text>
</comment>
<dbReference type="InterPro" id="IPR046938">
    <property type="entry name" value="DNA_clamp_sf"/>
</dbReference>
<feature type="domain" description="DNA polymerase III beta sliding clamp central" evidence="12">
    <location>
        <begin position="129"/>
        <end position="242"/>
    </location>
</feature>
<name>A0A143BES7_9BACT</name>
<keyword evidence="5 10" id="KW-0808">Transferase</keyword>
<dbReference type="CDD" id="cd00140">
    <property type="entry name" value="beta_clamp"/>
    <property type="match status" value="1"/>
</dbReference>
<dbReference type="Proteomes" id="UP000076404">
    <property type="component" value="Chromosome"/>
</dbReference>
<dbReference type="NCBIfam" id="TIGR00663">
    <property type="entry name" value="dnan"/>
    <property type="match status" value="1"/>
</dbReference>
<dbReference type="GO" id="GO:0003887">
    <property type="term" value="F:DNA-directed DNA polymerase activity"/>
    <property type="evidence" value="ECO:0007669"/>
    <property type="project" value="UniProtKB-UniRule"/>
</dbReference>
<feature type="domain" description="DNA polymerase III beta sliding clamp C-terminal" evidence="13">
    <location>
        <begin position="245"/>
        <end position="362"/>
    </location>
</feature>
<comment type="subunit">
    <text evidence="10">Forms a ring-shaped head-to-tail homodimer around DNA.</text>
</comment>
<evidence type="ECO:0000256" key="2">
    <source>
        <dbReference type="ARBA" id="ARBA00010752"/>
    </source>
</evidence>
<comment type="subcellular location">
    <subcellularLocation>
        <location evidence="1 10">Cytoplasm</location>
    </subcellularLocation>
</comment>
<evidence type="ECO:0000256" key="8">
    <source>
        <dbReference type="ARBA" id="ARBA00022932"/>
    </source>
</evidence>
<evidence type="ECO:0000259" key="12">
    <source>
        <dbReference type="Pfam" id="PF02767"/>
    </source>
</evidence>
<dbReference type="AlphaFoldDB" id="A0A143BES7"/>
<proteinExistence type="inferred from homology"/>
<dbReference type="InterPro" id="IPR022637">
    <property type="entry name" value="DNA_polIII_beta_cen"/>
</dbReference>
<dbReference type="STRING" id="1379270.GEMMAAP_00010"/>
<dbReference type="SUPFAM" id="SSF55979">
    <property type="entry name" value="DNA clamp"/>
    <property type="match status" value="3"/>
</dbReference>
<evidence type="ECO:0000256" key="5">
    <source>
        <dbReference type="ARBA" id="ARBA00022679"/>
    </source>
</evidence>
<evidence type="ECO:0000313" key="15">
    <source>
        <dbReference type="Proteomes" id="UP000076404"/>
    </source>
</evidence>
<dbReference type="SMART" id="SM00480">
    <property type="entry name" value="POL3Bc"/>
    <property type="match status" value="1"/>
</dbReference>
<dbReference type="OrthoDB" id="8421503at2"/>
<dbReference type="eggNOG" id="COG0592">
    <property type="taxonomic scope" value="Bacteria"/>
</dbReference>
<gene>
    <name evidence="14" type="ORF">GEMMAAP_00010</name>
</gene>
<evidence type="ECO:0000256" key="3">
    <source>
        <dbReference type="ARBA" id="ARBA00021035"/>
    </source>
</evidence>
<keyword evidence="6 10" id="KW-0548">Nucleotidyltransferase</keyword>
<keyword evidence="4 10" id="KW-0963">Cytoplasm</keyword>
<dbReference type="RefSeq" id="WP_026848932.1">
    <property type="nucleotide sequence ID" value="NZ_CP011454.1"/>
</dbReference>
<dbReference type="Gene3D" id="3.70.10.10">
    <property type="match status" value="1"/>
</dbReference>
<evidence type="ECO:0000256" key="4">
    <source>
        <dbReference type="ARBA" id="ARBA00022490"/>
    </source>
</evidence>
<dbReference type="GO" id="GO:0005737">
    <property type="term" value="C:cytoplasm"/>
    <property type="evidence" value="ECO:0007669"/>
    <property type="project" value="UniProtKB-SubCell"/>
</dbReference>
<evidence type="ECO:0000256" key="1">
    <source>
        <dbReference type="ARBA" id="ARBA00004496"/>
    </source>
</evidence>
<dbReference type="Pfam" id="PF02767">
    <property type="entry name" value="DNA_pol3_beta_2"/>
    <property type="match status" value="1"/>
</dbReference>
<dbReference type="GO" id="GO:0003677">
    <property type="term" value="F:DNA binding"/>
    <property type="evidence" value="ECO:0007669"/>
    <property type="project" value="UniProtKB-UniRule"/>
</dbReference>
<dbReference type="PANTHER" id="PTHR30478:SF0">
    <property type="entry name" value="BETA SLIDING CLAMP"/>
    <property type="match status" value="1"/>
</dbReference>
<dbReference type="Gene3D" id="3.10.150.10">
    <property type="entry name" value="DNA Polymerase III, subunit A, domain 2"/>
    <property type="match status" value="1"/>
</dbReference>
<comment type="function">
    <text evidence="10">Confers DNA tethering and processivity to DNA polymerases and other proteins. Acts as a clamp, forming a ring around DNA (a reaction catalyzed by the clamp-loading complex) which diffuses in an ATP-independent manner freely and bidirectionally along dsDNA. Initially characterized for its ability to contact the catalytic subunit of DNA polymerase III (Pol III), a complex, multichain enzyme responsible for most of the replicative synthesis in bacteria; Pol III exhibits 3'-5' exonuclease proofreading activity. The beta chain is required for initiation of replication as well as for processivity of DNA replication.</text>
</comment>
<dbReference type="InterPro" id="IPR001001">
    <property type="entry name" value="DNA_polIII_beta"/>
</dbReference>
<protein>
    <recommendedName>
        <fullName evidence="3 10">Beta sliding clamp</fullName>
    </recommendedName>
</protein>